<evidence type="ECO:0000256" key="10">
    <source>
        <dbReference type="ARBA" id="ARBA00023065"/>
    </source>
</evidence>
<keyword evidence="15" id="KW-1185">Reference proteome</keyword>
<name>A0A1C7IK11_9FIRM</name>
<evidence type="ECO:0000256" key="7">
    <source>
        <dbReference type="ARBA" id="ARBA00022475"/>
    </source>
</evidence>
<feature type="transmembrane region" description="Helical" evidence="13">
    <location>
        <begin position="101"/>
        <end position="126"/>
    </location>
</feature>
<dbReference type="KEGG" id="byl:A4V09_17155"/>
<proteinExistence type="inferred from homology"/>
<dbReference type="NCBIfam" id="TIGR00797">
    <property type="entry name" value="matE"/>
    <property type="match status" value="1"/>
</dbReference>
<feature type="transmembrane region" description="Helical" evidence="13">
    <location>
        <begin position="20"/>
        <end position="38"/>
    </location>
</feature>
<feature type="transmembrane region" description="Helical" evidence="13">
    <location>
        <begin position="335"/>
        <end position="361"/>
    </location>
</feature>
<comment type="subcellular location">
    <subcellularLocation>
        <location evidence="2">Cell membrane</location>
        <topology evidence="2">Multi-pass membrane protein</topology>
    </subcellularLocation>
</comment>
<dbReference type="GO" id="GO:0005886">
    <property type="term" value="C:plasma membrane"/>
    <property type="evidence" value="ECO:0007669"/>
    <property type="project" value="UniProtKB-SubCell"/>
</dbReference>
<feature type="transmembrane region" description="Helical" evidence="13">
    <location>
        <begin position="373"/>
        <end position="395"/>
    </location>
</feature>
<dbReference type="EMBL" id="CP015405">
    <property type="protein sequence ID" value="ANU78729.2"/>
    <property type="molecule type" value="Genomic_DNA"/>
</dbReference>
<dbReference type="STRING" id="1796616.A4V09_17155"/>
<dbReference type="InterPro" id="IPR050222">
    <property type="entry name" value="MATE_MdtK"/>
</dbReference>
<protein>
    <recommendedName>
        <fullName evidence="4">Probable multidrug resistance protein NorM</fullName>
    </recommendedName>
    <alternativeName>
        <fullName evidence="12">Multidrug-efflux transporter</fullName>
    </alternativeName>
</protein>
<dbReference type="PANTHER" id="PTHR43298">
    <property type="entry name" value="MULTIDRUG RESISTANCE PROTEIN NORM-RELATED"/>
    <property type="match status" value="1"/>
</dbReference>
<evidence type="ECO:0000256" key="8">
    <source>
        <dbReference type="ARBA" id="ARBA00022692"/>
    </source>
</evidence>
<keyword evidence="8 13" id="KW-0812">Transmembrane</keyword>
<dbReference type="Pfam" id="PF01554">
    <property type="entry name" value="MatE"/>
    <property type="match status" value="2"/>
</dbReference>
<dbReference type="InterPro" id="IPR002528">
    <property type="entry name" value="MATE_fam"/>
</dbReference>
<keyword evidence="9 13" id="KW-1133">Transmembrane helix</keyword>
<evidence type="ECO:0000256" key="11">
    <source>
        <dbReference type="ARBA" id="ARBA00023136"/>
    </source>
</evidence>
<dbReference type="PANTHER" id="PTHR43298:SF2">
    <property type="entry name" value="FMN_FAD EXPORTER YEEO-RELATED"/>
    <property type="match status" value="1"/>
</dbReference>
<accession>A0A1C7IK11</accession>
<evidence type="ECO:0000256" key="5">
    <source>
        <dbReference type="ARBA" id="ARBA00022448"/>
    </source>
</evidence>
<dbReference type="InterPro" id="IPR048279">
    <property type="entry name" value="MdtK-like"/>
</dbReference>
<dbReference type="GO" id="GO:0015297">
    <property type="term" value="F:antiporter activity"/>
    <property type="evidence" value="ECO:0007669"/>
    <property type="project" value="UniProtKB-KW"/>
</dbReference>
<feature type="transmembrane region" description="Helical" evidence="13">
    <location>
        <begin position="58"/>
        <end position="80"/>
    </location>
</feature>
<dbReference type="RefSeq" id="WP_084043648.1">
    <property type="nucleotide sequence ID" value="NZ_CP015405.2"/>
</dbReference>
<dbReference type="OrthoDB" id="9780160at2"/>
<evidence type="ECO:0000256" key="12">
    <source>
        <dbReference type="ARBA" id="ARBA00031636"/>
    </source>
</evidence>
<keyword evidence="11 13" id="KW-0472">Membrane</keyword>
<dbReference type="PIRSF" id="PIRSF006603">
    <property type="entry name" value="DinF"/>
    <property type="match status" value="1"/>
</dbReference>
<comment type="function">
    <text evidence="1">Multidrug efflux pump.</text>
</comment>
<dbReference type="GO" id="GO:0042910">
    <property type="term" value="F:xenobiotic transmembrane transporter activity"/>
    <property type="evidence" value="ECO:0007669"/>
    <property type="project" value="InterPro"/>
</dbReference>
<sequence length="465" mass="51143">MQKTGVMKKFIGNKNFYKMILAIAVPIMIQNGITNFVSLLDNIMVGRIGTEQMSGAAIVNQLIFVYNLCIFGGVSGAGIFTAQYFGQKDNEGIRNTFRYKIWMAVILTVGTVMVFLIGGEQLISMYLHGEGSAENLAATLTYGKQYLYIMLLGLPPFMMVQVYASTLRECGETVVPMKAGITAVIINLVFNYILIYGKFGFPALGVQGAAIATVLSRYVEAAIVIHWTHKHKEINQYIEGLYRTLKVPALLTKKILIKGTPLLLNEALWAAGMAMLTQCYSIRGLNVVAALNIANTINNVFNIVFIALGDSVAIVVGQLLGAGKMKEARDTDTKMIAFSVFCCTGVALLMLLLAPLFPMLYNTNQEARELAKYFIMATAVFMPQNAFLHAAYFTLRSGGKTIVTFLFDSVFIWCVSVTIAFTLSHHTLLPVVAIYILVQMGDMVKCLIGFILVKKGVWLQNIVAN</sequence>
<organism evidence="14 15">
    <name type="scientific">Blautia pseudococcoides</name>
    <dbReference type="NCBI Taxonomy" id="1796616"/>
    <lineage>
        <taxon>Bacteria</taxon>
        <taxon>Bacillati</taxon>
        <taxon>Bacillota</taxon>
        <taxon>Clostridia</taxon>
        <taxon>Lachnospirales</taxon>
        <taxon>Lachnospiraceae</taxon>
        <taxon>Blautia</taxon>
    </lineage>
</organism>
<evidence type="ECO:0000256" key="13">
    <source>
        <dbReference type="SAM" id="Phobius"/>
    </source>
</evidence>
<feature type="transmembrane region" description="Helical" evidence="13">
    <location>
        <begin position="146"/>
        <end position="167"/>
    </location>
</feature>
<evidence type="ECO:0000256" key="3">
    <source>
        <dbReference type="ARBA" id="ARBA00010199"/>
    </source>
</evidence>
<dbReference type="Proteomes" id="UP000092574">
    <property type="component" value="Chromosome"/>
</dbReference>
<feature type="transmembrane region" description="Helical" evidence="13">
    <location>
        <begin position="429"/>
        <end position="453"/>
    </location>
</feature>
<evidence type="ECO:0000313" key="15">
    <source>
        <dbReference type="Proteomes" id="UP000092574"/>
    </source>
</evidence>
<evidence type="ECO:0000256" key="6">
    <source>
        <dbReference type="ARBA" id="ARBA00022449"/>
    </source>
</evidence>
<evidence type="ECO:0000256" key="4">
    <source>
        <dbReference type="ARBA" id="ARBA00020268"/>
    </source>
</evidence>
<evidence type="ECO:0000256" key="9">
    <source>
        <dbReference type="ARBA" id="ARBA00022989"/>
    </source>
</evidence>
<dbReference type="GO" id="GO:0006811">
    <property type="term" value="P:monoatomic ion transport"/>
    <property type="evidence" value="ECO:0007669"/>
    <property type="project" value="UniProtKB-KW"/>
</dbReference>
<keyword evidence="7" id="KW-1003">Cell membrane</keyword>
<keyword evidence="10" id="KW-0406">Ion transport</keyword>
<keyword evidence="6" id="KW-0050">Antiport</keyword>
<feature type="transmembrane region" description="Helical" evidence="13">
    <location>
        <begin position="402"/>
        <end position="423"/>
    </location>
</feature>
<feature type="transmembrane region" description="Helical" evidence="13">
    <location>
        <begin position="179"/>
        <end position="197"/>
    </location>
</feature>
<comment type="similarity">
    <text evidence="3">Belongs to the multi antimicrobial extrusion (MATE) (TC 2.A.66.1) family.</text>
</comment>
<dbReference type="AlphaFoldDB" id="A0A1C7IK11"/>
<feature type="transmembrane region" description="Helical" evidence="13">
    <location>
        <begin position="303"/>
        <end position="323"/>
    </location>
</feature>
<evidence type="ECO:0000313" key="14">
    <source>
        <dbReference type="EMBL" id="ANU78729.2"/>
    </source>
</evidence>
<reference evidence="14" key="1">
    <citation type="submission" date="2017-04" db="EMBL/GenBank/DDBJ databases">
        <title>Complete Genome Sequences of Twelve Strains of a Stable Defined Moderately Diverse Mouse Microbiota 2 (sDMDMm2).</title>
        <authorList>
            <person name="Uchimura Y."/>
            <person name="Wyss M."/>
            <person name="Brugiroux S."/>
            <person name="Limenitakis J.P."/>
            <person name="Stecher B."/>
            <person name="McCoy K.D."/>
            <person name="Macpherson A.J."/>
        </authorList>
    </citation>
    <scope>NUCLEOTIDE SEQUENCE</scope>
    <source>
        <strain evidence="14">YL58</strain>
    </source>
</reference>
<gene>
    <name evidence="14" type="ORF">A4V09_17155</name>
</gene>
<keyword evidence="5" id="KW-0813">Transport</keyword>
<evidence type="ECO:0000256" key="2">
    <source>
        <dbReference type="ARBA" id="ARBA00004651"/>
    </source>
</evidence>
<evidence type="ECO:0000256" key="1">
    <source>
        <dbReference type="ARBA" id="ARBA00003408"/>
    </source>
</evidence>